<comment type="caution">
    <text evidence="3">The sequence shown here is derived from an EMBL/GenBank/DDBJ whole genome shotgun (WGS) entry which is preliminary data.</text>
</comment>
<protein>
    <submittedName>
        <fullName evidence="3">Uncharacterized protein</fullName>
    </submittedName>
</protein>
<proteinExistence type="predicted"/>
<feature type="chain" id="PRO_5015450322" evidence="2">
    <location>
        <begin position="22"/>
        <end position="232"/>
    </location>
</feature>
<evidence type="ECO:0000256" key="1">
    <source>
        <dbReference type="SAM" id="MobiDB-lite"/>
    </source>
</evidence>
<feature type="signal peptide" evidence="2">
    <location>
        <begin position="1"/>
        <end position="21"/>
    </location>
</feature>
<evidence type="ECO:0000256" key="2">
    <source>
        <dbReference type="SAM" id="SignalP"/>
    </source>
</evidence>
<feature type="compositionally biased region" description="Pro residues" evidence="1">
    <location>
        <begin position="33"/>
        <end position="59"/>
    </location>
</feature>
<sequence>MRLAAGIVVLACAALPGAAQAQSPCGGFLQRPCPAPTPTPTPEPTPTPTPEPTPAPEPAPLEASRYAALEPVMAAAVPAFSPKATRAQERRYLRLCRDLSTDDALLRDYRRHCLAEVASASAFECSGSACVGALRRGITRLTTEIARARALGRTATREVEDRACRNVLRVPANDIAFLGVLRTYARELSRAKSRRALDRAETRFDRASRRLDPPRSPAARLTALRARCAPPA</sequence>
<dbReference type="EMBL" id="PYYB01000001">
    <property type="protein sequence ID" value="PTL58974.1"/>
    <property type="molecule type" value="Genomic_DNA"/>
</dbReference>
<accession>A0A2T4UI90</accession>
<name>A0A2T4UI90_9ACTN</name>
<reference evidence="3 4" key="1">
    <citation type="submission" date="2018-03" db="EMBL/GenBank/DDBJ databases">
        <title>Aquarubrobacter algicola gen. nov., sp. nov., a novel actinobacterium isolated from shallow eutrophic lake during the end of cyanobacterial harmful algal blooms.</title>
        <authorList>
            <person name="Chun S.J."/>
        </authorList>
    </citation>
    <scope>NUCLEOTIDE SEQUENCE [LARGE SCALE GENOMIC DNA]</scope>
    <source>
        <strain evidence="3 4">Seoho-28</strain>
    </source>
</reference>
<keyword evidence="2" id="KW-0732">Signal</keyword>
<feature type="region of interest" description="Disordered" evidence="1">
    <location>
        <begin position="31"/>
        <end position="59"/>
    </location>
</feature>
<keyword evidence="4" id="KW-1185">Reference proteome</keyword>
<gene>
    <name evidence="3" type="ORF">C7Y72_04590</name>
</gene>
<dbReference type="Proteomes" id="UP000240739">
    <property type="component" value="Unassembled WGS sequence"/>
</dbReference>
<dbReference type="AlphaFoldDB" id="A0A2T4UI90"/>
<evidence type="ECO:0000313" key="3">
    <source>
        <dbReference type="EMBL" id="PTL58974.1"/>
    </source>
</evidence>
<organism evidence="3 4">
    <name type="scientific">Paraconexibacter algicola</name>
    <dbReference type="NCBI Taxonomy" id="2133960"/>
    <lineage>
        <taxon>Bacteria</taxon>
        <taxon>Bacillati</taxon>
        <taxon>Actinomycetota</taxon>
        <taxon>Thermoleophilia</taxon>
        <taxon>Solirubrobacterales</taxon>
        <taxon>Paraconexibacteraceae</taxon>
        <taxon>Paraconexibacter</taxon>
    </lineage>
</organism>
<evidence type="ECO:0000313" key="4">
    <source>
        <dbReference type="Proteomes" id="UP000240739"/>
    </source>
</evidence>